<dbReference type="GO" id="GO:0016787">
    <property type="term" value="F:hydrolase activity"/>
    <property type="evidence" value="ECO:0007669"/>
    <property type="project" value="InterPro"/>
</dbReference>
<dbReference type="PROSITE" id="PS51782">
    <property type="entry name" value="LYSM"/>
    <property type="match status" value="1"/>
</dbReference>
<keyword evidence="1" id="KW-0732">Signal</keyword>
<dbReference type="Pfam" id="PF07833">
    <property type="entry name" value="Cu_amine_oxidN1"/>
    <property type="match status" value="1"/>
</dbReference>
<dbReference type="InterPro" id="IPR036779">
    <property type="entry name" value="LysM_dom_sf"/>
</dbReference>
<sequence length="332" mass="37627">MINMKRVMAAILSLSVLMGAPSSAFASSYIMHTVKSGDNLYSISQEHNVSYAQVANLNGKDELYAGNLVKVRPISGNKDIRIYLNDQVITADTLPYIENGRTFVPIRFIAEAIGIEQINWNDHNEEAILMKNGVTISLPIRQSYAMIDHKTITLDAPINIYNGRTFVPLRFVAEAFNVDVEWQESTASVKLYTKGYKPVKTETVMKASISYSQEDLYWLSRLVHAEAEAEPFEGKLAVANCIINRKKSKDFPNTIKEVIFDRNWGVQYTPTANGTIYNTPSEESVKAARMALEGNNNIGESLYFLNPKKSTNNWIVKNRTFYRRIQNHDFYL</sequence>
<gene>
    <name evidence="3" type="ORF">GND95_09045</name>
</gene>
<evidence type="ECO:0000256" key="1">
    <source>
        <dbReference type="SAM" id="SignalP"/>
    </source>
</evidence>
<accession>A0A7C8LD46</accession>
<proteinExistence type="predicted"/>
<dbReference type="CDD" id="cd00118">
    <property type="entry name" value="LysM"/>
    <property type="match status" value="1"/>
</dbReference>
<reference evidence="3 4" key="1">
    <citation type="submission" date="2019-12" db="EMBL/GenBank/DDBJ databases">
        <title>Defluviitalea raffinosedens, isolated from a biogas fermenter, genome sequencing and characterization.</title>
        <authorList>
            <person name="Rettenmaier R."/>
            <person name="Schneider M."/>
            <person name="Neuhaus K."/>
            <person name="Liebl W."/>
            <person name="Zverlov V."/>
        </authorList>
    </citation>
    <scope>NUCLEOTIDE SEQUENCE [LARGE SCALE GENOMIC DNA]</scope>
    <source>
        <strain evidence="3 4">249c-K6</strain>
    </source>
</reference>
<comment type="caution">
    <text evidence="3">The sequence shown here is derived from an EMBL/GenBank/DDBJ whole genome shotgun (WGS) entry which is preliminary data.</text>
</comment>
<dbReference type="InterPro" id="IPR042047">
    <property type="entry name" value="SleB_dom1"/>
</dbReference>
<protein>
    <submittedName>
        <fullName evidence="3">LysM peptidoglycan-binding domain-containing protein</fullName>
    </submittedName>
</protein>
<name>A0A7C8LD46_9FIRM</name>
<dbReference type="EMBL" id="WSLF01000007">
    <property type="protein sequence ID" value="KAE9633788.1"/>
    <property type="molecule type" value="Genomic_DNA"/>
</dbReference>
<dbReference type="Pfam" id="PF07486">
    <property type="entry name" value="Hydrolase_2"/>
    <property type="match status" value="1"/>
</dbReference>
<dbReference type="Gene3D" id="3.10.350.10">
    <property type="entry name" value="LysM domain"/>
    <property type="match status" value="1"/>
</dbReference>
<evidence type="ECO:0000313" key="4">
    <source>
        <dbReference type="Proteomes" id="UP000483018"/>
    </source>
</evidence>
<dbReference type="AlphaFoldDB" id="A0A7C8LD46"/>
<dbReference type="Gene3D" id="1.10.10.2520">
    <property type="entry name" value="Cell wall hydrolase SleB, domain 1"/>
    <property type="match status" value="1"/>
</dbReference>
<dbReference type="SMART" id="SM00257">
    <property type="entry name" value="LysM"/>
    <property type="match status" value="1"/>
</dbReference>
<dbReference type="Pfam" id="PF01476">
    <property type="entry name" value="LysM"/>
    <property type="match status" value="1"/>
</dbReference>
<evidence type="ECO:0000259" key="2">
    <source>
        <dbReference type="PROSITE" id="PS51782"/>
    </source>
</evidence>
<dbReference type="SUPFAM" id="SSF55383">
    <property type="entry name" value="Copper amine oxidase, domain N"/>
    <property type="match status" value="2"/>
</dbReference>
<feature type="chain" id="PRO_5028858409" evidence="1">
    <location>
        <begin position="27"/>
        <end position="332"/>
    </location>
</feature>
<keyword evidence="4" id="KW-1185">Reference proteome</keyword>
<feature type="domain" description="LysM" evidence="2">
    <location>
        <begin position="30"/>
        <end position="82"/>
    </location>
</feature>
<evidence type="ECO:0000313" key="3">
    <source>
        <dbReference type="EMBL" id="KAE9633788.1"/>
    </source>
</evidence>
<dbReference type="Gene3D" id="6.20.240.60">
    <property type="match status" value="1"/>
</dbReference>
<dbReference type="Proteomes" id="UP000483018">
    <property type="component" value="Unassembled WGS sequence"/>
</dbReference>
<dbReference type="InterPro" id="IPR012854">
    <property type="entry name" value="Cu_amine_oxidase-like_N"/>
</dbReference>
<dbReference type="InterPro" id="IPR011105">
    <property type="entry name" value="Cell_wall_hydrolase_SleB"/>
</dbReference>
<feature type="signal peptide" evidence="1">
    <location>
        <begin position="1"/>
        <end position="26"/>
    </location>
</feature>
<organism evidence="3 4">
    <name type="scientific">Defluviitalea raffinosedens</name>
    <dbReference type="NCBI Taxonomy" id="1450156"/>
    <lineage>
        <taxon>Bacteria</taxon>
        <taxon>Bacillati</taxon>
        <taxon>Bacillota</taxon>
        <taxon>Clostridia</taxon>
        <taxon>Lachnospirales</taxon>
        <taxon>Defluviitaleaceae</taxon>
        <taxon>Defluviitalea</taxon>
    </lineage>
</organism>
<dbReference type="InterPro" id="IPR036582">
    <property type="entry name" value="Mao_N_sf"/>
</dbReference>
<dbReference type="InterPro" id="IPR018392">
    <property type="entry name" value="LysM"/>
</dbReference>
<dbReference type="Gene3D" id="3.30.457.10">
    <property type="entry name" value="Copper amine oxidase-like, N-terminal domain"/>
    <property type="match status" value="2"/>
</dbReference>